<keyword evidence="2" id="KW-0663">Pyridoxal phosphate</keyword>
<keyword evidence="8" id="KW-1185">Reference proteome</keyword>
<name>A0A3A3YZ33_9ACTN</name>
<evidence type="ECO:0000256" key="2">
    <source>
        <dbReference type="ARBA" id="ARBA00022898"/>
    </source>
</evidence>
<feature type="domain" description="HTH gntR-type" evidence="6">
    <location>
        <begin position="17"/>
        <end position="85"/>
    </location>
</feature>
<reference evidence="7 8" key="1">
    <citation type="submission" date="2018-09" db="EMBL/GenBank/DDBJ databases">
        <title>YIM 75000 draft genome.</title>
        <authorList>
            <person name="Tang S."/>
            <person name="Feng Y."/>
        </authorList>
    </citation>
    <scope>NUCLEOTIDE SEQUENCE [LARGE SCALE GENOMIC DNA]</scope>
    <source>
        <strain evidence="7 8">YIM 75000</strain>
    </source>
</reference>
<dbReference type="GO" id="GO:0003677">
    <property type="term" value="F:DNA binding"/>
    <property type="evidence" value="ECO:0007669"/>
    <property type="project" value="UniProtKB-KW"/>
</dbReference>
<evidence type="ECO:0000313" key="8">
    <source>
        <dbReference type="Proteomes" id="UP000265614"/>
    </source>
</evidence>
<evidence type="ECO:0000256" key="3">
    <source>
        <dbReference type="ARBA" id="ARBA00023015"/>
    </source>
</evidence>
<keyword evidence="3" id="KW-0805">Transcription regulation</keyword>
<comment type="similarity">
    <text evidence="1">In the C-terminal section; belongs to the class-I pyridoxal-phosphate-dependent aminotransferase family.</text>
</comment>
<dbReference type="Gene3D" id="1.10.10.10">
    <property type="entry name" value="Winged helix-like DNA-binding domain superfamily/Winged helix DNA-binding domain"/>
    <property type="match status" value="1"/>
</dbReference>
<proteinExistence type="inferred from homology"/>
<dbReference type="SUPFAM" id="SSF53383">
    <property type="entry name" value="PLP-dependent transferases"/>
    <property type="match status" value="1"/>
</dbReference>
<dbReference type="RefSeq" id="WP_119950436.1">
    <property type="nucleotide sequence ID" value="NZ_QZEZ01000004.1"/>
</dbReference>
<dbReference type="SMART" id="SM00345">
    <property type="entry name" value="HTH_GNTR"/>
    <property type="match status" value="1"/>
</dbReference>
<keyword evidence="4" id="KW-0238">DNA-binding</keyword>
<dbReference type="CDD" id="cd07377">
    <property type="entry name" value="WHTH_GntR"/>
    <property type="match status" value="1"/>
</dbReference>
<dbReference type="AlphaFoldDB" id="A0A3A3YZ33"/>
<accession>A0A3A3YZ33</accession>
<dbReference type="Pfam" id="PF00392">
    <property type="entry name" value="GntR"/>
    <property type="match status" value="1"/>
</dbReference>
<dbReference type="Proteomes" id="UP000265614">
    <property type="component" value="Unassembled WGS sequence"/>
</dbReference>
<dbReference type="PANTHER" id="PTHR46577">
    <property type="entry name" value="HTH-TYPE TRANSCRIPTIONAL REGULATORY PROTEIN GABR"/>
    <property type="match status" value="1"/>
</dbReference>
<dbReference type="OrthoDB" id="594134at2"/>
<dbReference type="GO" id="GO:0030170">
    <property type="term" value="F:pyridoxal phosphate binding"/>
    <property type="evidence" value="ECO:0007669"/>
    <property type="project" value="InterPro"/>
</dbReference>
<keyword evidence="5" id="KW-0804">Transcription</keyword>
<dbReference type="InterPro" id="IPR036388">
    <property type="entry name" value="WH-like_DNA-bd_sf"/>
</dbReference>
<evidence type="ECO:0000313" key="7">
    <source>
        <dbReference type="EMBL" id="RJK96010.1"/>
    </source>
</evidence>
<dbReference type="InterPro" id="IPR004839">
    <property type="entry name" value="Aminotransferase_I/II_large"/>
</dbReference>
<dbReference type="EMBL" id="QZEZ01000004">
    <property type="protein sequence ID" value="RJK96010.1"/>
    <property type="molecule type" value="Genomic_DNA"/>
</dbReference>
<keyword evidence="7" id="KW-0808">Transferase</keyword>
<dbReference type="InterPro" id="IPR015424">
    <property type="entry name" value="PyrdxlP-dep_Trfase"/>
</dbReference>
<comment type="caution">
    <text evidence="7">The sequence shown here is derived from an EMBL/GenBank/DDBJ whole genome shotgun (WGS) entry which is preliminary data.</text>
</comment>
<organism evidence="7 8">
    <name type="scientific">Vallicoccus soli</name>
    <dbReference type="NCBI Taxonomy" id="2339232"/>
    <lineage>
        <taxon>Bacteria</taxon>
        <taxon>Bacillati</taxon>
        <taxon>Actinomycetota</taxon>
        <taxon>Actinomycetes</taxon>
        <taxon>Motilibacterales</taxon>
        <taxon>Vallicoccaceae</taxon>
        <taxon>Vallicoccus</taxon>
    </lineage>
</organism>
<dbReference type="PROSITE" id="PS50949">
    <property type="entry name" value="HTH_GNTR"/>
    <property type="match status" value="1"/>
</dbReference>
<dbReference type="SUPFAM" id="SSF46785">
    <property type="entry name" value="Winged helix' DNA-binding domain"/>
    <property type="match status" value="1"/>
</dbReference>
<gene>
    <name evidence="7" type="ORF">D5H78_10615</name>
</gene>
<evidence type="ECO:0000259" key="6">
    <source>
        <dbReference type="PROSITE" id="PS50949"/>
    </source>
</evidence>
<keyword evidence="7" id="KW-0032">Aminotransferase</keyword>
<dbReference type="GO" id="GO:0003700">
    <property type="term" value="F:DNA-binding transcription factor activity"/>
    <property type="evidence" value="ECO:0007669"/>
    <property type="project" value="InterPro"/>
</dbReference>
<protein>
    <submittedName>
        <fullName evidence="7">PLP-dependent aminotransferase family protein</fullName>
    </submittedName>
</protein>
<evidence type="ECO:0000256" key="4">
    <source>
        <dbReference type="ARBA" id="ARBA00023125"/>
    </source>
</evidence>
<dbReference type="InterPro" id="IPR051446">
    <property type="entry name" value="HTH_trans_reg/aminotransferase"/>
</dbReference>
<evidence type="ECO:0000256" key="1">
    <source>
        <dbReference type="ARBA" id="ARBA00005384"/>
    </source>
</evidence>
<dbReference type="Gene3D" id="3.40.640.10">
    <property type="entry name" value="Type I PLP-dependent aspartate aminotransferase-like (Major domain)"/>
    <property type="match status" value="1"/>
</dbReference>
<dbReference type="Pfam" id="PF00155">
    <property type="entry name" value="Aminotran_1_2"/>
    <property type="match status" value="1"/>
</dbReference>
<dbReference type="CDD" id="cd00609">
    <property type="entry name" value="AAT_like"/>
    <property type="match status" value="1"/>
</dbReference>
<dbReference type="InterPro" id="IPR036390">
    <property type="entry name" value="WH_DNA-bd_sf"/>
</dbReference>
<dbReference type="InterPro" id="IPR015421">
    <property type="entry name" value="PyrdxlP-dep_Trfase_major"/>
</dbReference>
<dbReference type="PANTHER" id="PTHR46577:SF1">
    <property type="entry name" value="HTH-TYPE TRANSCRIPTIONAL REGULATORY PROTEIN GABR"/>
    <property type="match status" value="1"/>
</dbReference>
<sequence>MAGTDFLHLDPSAAPPGGLTAWLCDAVRAAVQDGRLTAGDHLPPTRALAGELGVSRGVVVEAYRRLADEGLVLARRRTGTVVAALPTGARPLPAPPAARPAHVPRPALPVPAALLPPDVELDLSPGVPDLSAFPRAAWLRAEREVLAGAGSHDLGYGDPQGSAPLRREVVGWLARHRGVRADPDDVLVVAGVAQAIALVCQVLRARGARAMAVEDPGSRGAREEVAHWGLDPVPVAVDADGVDVAALAASGARAALLTPAHQFPTGVLLAPQRRRDLLAWAAGGGLVLEDDYDAEHRYDRPPVPALQPSAPDRVAHCGSTSKTLAPGMRLGWLVPPRHLLPDLVAARHASDLGSPALAQLVLARLLASGAYERHLRLVRGRQRARRDAVVAAAREHLPATRVEGVAAGLHVLLLLPEGVDDVDATDRARQEGVLVQPLSWHRVRPGPPGLVLGYAAQPPDRLREAVRRLARALPAAVSRGGGPAPAPAS</sequence>
<evidence type="ECO:0000256" key="5">
    <source>
        <dbReference type="ARBA" id="ARBA00023163"/>
    </source>
</evidence>
<dbReference type="PRINTS" id="PR00035">
    <property type="entry name" value="HTHGNTR"/>
</dbReference>
<dbReference type="InterPro" id="IPR000524">
    <property type="entry name" value="Tscrpt_reg_HTH_GntR"/>
</dbReference>
<dbReference type="GO" id="GO:0008483">
    <property type="term" value="F:transaminase activity"/>
    <property type="evidence" value="ECO:0007669"/>
    <property type="project" value="UniProtKB-KW"/>
</dbReference>